<evidence type="ECO:0000313" key="6">
    <source>
        <dbReference type="EMBL" id="VAW37461.1"/>
    </source>
</evidence>
<dbReference type="AlphaFoldDB" id="A0A3B0V398"/>
<dbReference type="EMBL" id="UOEX01000211">
    <property type="protein sequence ID" value="VAW37461.1"/>
    <property type="molecule type" value="Genomic_DNA"/>
</dbReference>
<evidence type="ECO:0000256" key="1">
    <source>
        <dbReference type="ARBA" id="ARBA00004141"/>
    </source>
</evidence>
<dbReference type="CDD" id="cd10432">
    <property type="entry name" value="BI-1-like_bacterial"/>
    <property type="match status" value="1"/>
</dbReference>
<evidence type="ECO:0000256" key="5">
    <source>
        <dbReference type="SAM" id="Phobius"/>
    </source>
</evidence>
<dbReference type="GO" id="GO:0005886">
    <property type="term" value="C:plasma membrane"/>
    <property type="evidence" value="ECO:0007669"/>
    <property type="project" value="TreeGrafter"/>
</dbReference>
<evidence type="ECO:0000256" key="4">
    <source>
        <dbReference type="ARBA" id="ARBA00023136"/>
    </source>
</evidence>
<name>A0A3B0V398_9ZZZZ</name>
<feature type="transmembrane region" description="Helical" evidence="5">
    <location>
        <begin position="118"/>
        <end position="136"/>
    </location>
</feature>
<keyword evidence="2 5" id="KW-0812">Transmembrane</keyword>
<evidence type="ECO:0000256" key="2">
    <source>
        <dbReference type="ARBA" id="ARBA00022692"/>
    </source>
</evidence>
<comment type="subcellular location">
    <subcellularLocation>
        <location evidence="1">Membrane</location>
        <topology evidence="1">Multi-pass membrane protein</topology>
    </subcellularLocation>
</comment>
<feature type="transmembrane region" description="Helical" evidence="5">
    <location>
        <begin position="62"/>
        <end position="80"/>
    </location>
</feature>
<feature type="transmembrane region" description="Helical" evidence="5">
    <location>
        <begin position="29"/>
        <end position="50"/>
    </location>
</feature>
<feature type="transmembrane region" description="Helical" evidence="5">
    <location>
        <begin position="173"/>
        <end position="192"/>
    </location>
</feature>
<reference evidence="6" key="1">
    <citation type="submission" date="2018-06" db="EMBL/GenBank/DDBJ databases">
        <authorList>
            <person name="Zhirakovskaya E."/>
        </authorList>
    </citation>
    <scope>NUCLEOTIDE SEQUENCE</scope>
</reference>
<keyword evidence="4 5" id="KW-0472">Membrane</keyword>
<protein>
    <submittedName>
        <fullName evidence="6">Inner membrane protein YbhL</fullName>
    </submittedName>
</protein>
<sequence length="240" mass="25822">MYNQRVSPPPISSITQANSQASTIFLAKVFNWMAIGLALTGVTAFITVNSPTLLRAIFGNKMVFYGLMFAELGMVFYLSARIQKMSAQAATGLFAAYSILNGITLSAILLAYTTTSVAATFFITAGMFGTMSVYGFVTKKDLTSMGSFLFMGLIGMIIASVINIFLASSMMSWVISAIGVIVFTGLTAYDVQKVTRIGASGIMEQGEATIRKTAIIGALALYLDFINLFISLLQFTGNRR</sequence>
<dbReference type="PANTHER" id="PTHR23291">
    <property type="entry name" value="BAX INHIBITOR-RELATED"/>
    <property type="match status" value="1"/>
</dbReference>
<feature type="transmembrane region" description="Helical" evidence="5">
    <location>
        <begin position="148"/>
        <end position="167"/>
    </location>
</feature>
<gene>
    <name evidence="6" type="ORF">MNBD_DELTA03-1504</name>
</gene>
<feature type="transmembrane region" description="Helical" evidence="5">
    <location>
        <begin position="213"/>
        <end position="235"/>
    </location>
</feature>
<dbReference type="InterPro" id="IPR006214">
    <property type="entry name" value="Bax_inhibitor_1-related"/>
</dbReference>
<evidence type="ECO:0000256" key="3">
    <source>
        <dbReference type="ARBA" id="ARBA00022989"/>
    </source>
</evidence>
<keyword evidence="3 5" id="KW-1133">Transmembrane helix</keyword>
<feature type="transmembrane region" description="Helical" evidence="5">
    <location>
        <begin position="92"/>
        <end position="112"/>
    </location>
</feature>
<dbReference type="PANTHER" id="PTHR23291:SF50">
    <property type="entry name" value="PROTEIN LIFEGUARD 4"/>
    <property type="match status" value="1"/>
</dbReference>
<accession>A0A3B0V398</accession>
<proteinExistence type="predicted"/>
<organism evidence="6">
    <name type="scientific">hydrothermal vent metagenome</name>
    <dbReference type="NCBI Taxonomy" id="652676"/>
    <lineage>
        <taxon>unclassified sequences</taxon>
        <taxon>metagenomes</taxon>
        <taxon>ecological metagenomes</taxon>
    </lineage>
</organism>
<dbReference type="Pfam" id="PF01027">
    <property type="entry name" value="Bax1-I"/>
    <property type="match status" value="1"/>
</dbReference>